<keyword evidence="4" id="KW-1185">Reference proteome</keyword>
<accession>A0A0D6MI17</accession>
<gene>
    <name evidence="3" type="ORF">Tasa_005_035</name>
</gene>
<evidence type="ECO:0000313" key="3">
    <source>
        <dbReference type="EMBL" id="GAN53120.1"/>
    </source>
</evidence>
<comment type="caution">
    <text evidence="3">The sequence shown here is derived from an EMBL/GenBank/DDBJ whole genome shotgun (WGS) entry which is preliminary data.</text>
</comment>
<sequence>MLNVLAGKCRIERDIAYGPDPRHRLDVYVPASAGPHPALMFLYGGNWDSGSRAMYRFVGTAFAARGFLTVIPDYRLYPAVRFPVFLEDCARAFAWTRREADQYGGAGMPRLLGHSAGAYNAAMLALAPDYLGAFGLAPRRDIHSMVGLAGPYDFLPLHSEELRRVFGASGDGMAPAATQPVTFADIRSPPMLLMAGTADTVVDPGNTRRLAARLQAAGARVETRFYPGVGHREIIGAIALVLRFLAPTLRDCVAFLADDGVAAG</sequence>
<name>A0A0D6MI17_9PROT</name>
<dbReference type="Pfam" id="PF20434">
    <property type="entry name" value="BD-FAE"/>
    <property type="match status" value="1"/>
</dbReference>
<dbReference type="GO" id="GO:0016787">
    <property type="term" value="F:hydrolase activity"/>
    <property type="evidence" value="ECO:0007669"/>
    <property type="project" value="UniProtKB-KW"/>
</dbReference>
<keyword evidence="1 3" id="KW-0378">Hydrolase</keyword>
<evidence type="ECO:0000313" key="4">
    <source>
        <dbReference type="Proteomes" id="UP000032679"/>
    </source>
</evidence>
<feature type="domain" description="BD-FAE-like" evidence="2">
    <location>
        <begin position="25"/>
        <end position="214"/>
    </location>
</feature>
<proteinExistence type="predicted"/>
<dbReference type="STRING" id="1231623.Tasa_005_035"/>
<protein>
    <submittedName>
        <fullName evidence="3">Hydrolase</fullName>
    </submittedName>
</protein>
<dbReference type="InterPro" id="IPR029058">
    <property type="entry name" value="AB_hydrolase_fold"/>
</dbReference>
<dbReference type="Gene3D" id="3.40.50.1820">
    <property type="entry name" value="alpha/beta hydrolase"/>
    <property type="match status" value="1"/>
</dbReference>
<dbReference type="AlphaFoldDB" id="A0A0D6MI17"/>
<dbReference type="Proteomes" id="UP000032679">
    <property type="component" value="Unassembled WGS sequence"/>
</dbReference>
<organism evidence="3 4">
    <name type="scientific">Tanticharoenia sakaeratensis NBRC 103193</name>
    <dbReference type="NCBI Taxonomy" id="1231623"/>
    <lineage>
        <taxon>Bacteria</taxon>
        <taxon>Pseudomonadati</taxon>
        <taxon>Pseudomonadota</taxon>
        <taxon>Alphaproteobacteria</taxon>
        <taxon>Acetobacterales</taxon>
        <taxon>Acetobacteraceae</taxon>
        <taxon>Tanticharoenia</taxon>
    </lineage>
</organism>
<dbReference type="EMBL" id="BALE01000005">
    <property type="protein sequence ID" value="GAN53120.1"/>
    <property type="molecule type" value="Genomic_DNA"/>
</dbReference>
<evidence type="ECO:0000259" key="2">
    <source>
        <dbReference type="Pfam" id="PF20434"/>
    </source>
</evidence>
<dbReference type="InterPro" id="IPR049492">
    <property type="entry name" value="BD-FAE-like_dom"/>
</dbReference>
<dbReference type="InterPro" id="IPR050300">
    <property type="entry name" value="GDXG_lipolytic_enzyme"/>
</dbReference>
<evidence type="ECO:0000256" key="1">
    <source>
        <dbReference type="ARBA" id="ARBA00022801"/>
    </source>
</evidence>
<dbReference type="PANTHER" id="PTHR48081:SF33">
    <property type="entry name" value="KYNURENINE FORMAMIDASE"/>
    <property type="match status" value="1"/>
</dbReference>
<dbReference type="PANTHER" id="PTHR48081">
    <property type="entry name" value="AB HYDROLASE SUPERFAMILY PROTEIN C4A8.06C"/>
    <property type="match status" value="1"/>
</dbReference>
<dbReference type="SUPFAM" id="SSF53474">
    <property type="entry name" value="alpha/beta-Hydrolases"/>
    <property type="match status" value="1"/>
</dbReference>
<reference evidence="3 4" key="1">
    <citation type="submission" date="2012-10" db="EMBL/GenBank/DDBJ databases">
        <title>Genome sequencing of Tanticharoenia sakaeratensis NBRC 103193.</title>
        <authorList>
            <person name="Azuma Y."/>
            <person name="Hadano H."/>
            <person name="Hirakawa H."/>
            <person name="Matsushita K."/>
        </authorList>
    </citation>
    <scope>NUCLEOTIDE SEQUENCE [LARGE SCALE GENOMIC DNA]</scope>
    <source>
        <strain evidence="3 4">NBRC 103193</strain>
    </source>
</reference>